<keyword evidence="2" id="KW-1185">Reference proteome</keyword>
<reference evidence="1 2" key="1">
    <citation type="submission" date="2014-02" db="EMBL/GenBank/DDBJ databases">
        <title>Single nucleus genome sequencing reveals high similarity among nuclei of an endomycorrhizal fungus.</title>
        <authorList>
            <person name="Lin K."/>
            <person name="Geurts R."/>
            <person name="Zhang Z."/>
            <person name="Limpens E."/>
            <person name="Saunders D.G."/>
            <person name="Mu D."/>
            <person name="Pang E."/>
            <person name="Cao H."/>
            <person name="Cha H."/>
            <person name="Lin T."/>
            <person name="Zhou Q."/>
            <person name="Shang Y."/>
            <person name="Li Y."/>
            <person name="Ivanov S."/>
            <person name="Sharma T."/>
            <person name="Velzen R.V."/>
            <person name="Ruijter N.D."/>
            <person name="Aanen D.K."/>
            <person name="Win J."/>
            <person name="Kamoun S."/>
            <person name="Bisseling T."/>
            <person name="Huang S."/>
        </authorList>
    </citation>
    <scope>NUCLEOTIDE SEQUENCE [LARGE SCALE GENOMIC DNA]</scope>
    <source>
        <strain evidence="2">DAOM197198w</strain>
    </source>
</reference>
<evidence type="ECO:0000313" key="2">
    <source>
        <dbReference type="Proteomes" id="UP000022910"/>
    </source>
</evidence>
<name>A0A015I629_RHIIW</name>
<sequence>MPDKVYEWRKFLQNLVENFEMFFADELSGAVDALSSEEFGVFFDNLEKGINKALEHFEKWFLSWLHLPLVICHLGGDNGKSFASSFHHVVLEKPWIKPPTDLELWYAEELENDLKNGITNDFGLNELLLENSNFLREFEQFCIDEKSFIYNFPDLYDFVKTRIYFIIIHQQQVEGLFNKLDLKPHPNMTLSLKQSKLQLSSNKIAKENYSDGLNEIRAKRNATKKIPLQEIQLQQFGSGIASELFNKLLC</sequence>
<gene>
    <name evidence="1" type="ORF">RirG_252170</name>
</gene>
<protein>
    <submittedName>
        <fullName evidence="1">Uncharacterized protein</fullName>
    </submittedName>
</protein>
<comment type="caution">
    <text evidence="1">The sequence shown here is derived from an EMBL/GenBank/DDBJ whole genome shotgun (WGS) entry which is preliminary data.</text>
</comment>
<proteinExistence type="predicted"/>
<dbReference type="HOGENOM" id="CLU_1111850_0_0_1"/>
<dbReference type="Proteomes" id="UP000022910">
    <property type="component" value="Unassembled WGS sequence"/>
</dbReference>
<dbReference type="OrthoDB" id="2419893at2759"/>
<organism evidence="1 2">
    <name type="scientific">Rhizophagus irregularis (strain DAOM 197198w)</name>
    <name type="common">Glomus intraradices</name>
    <dbReference type="NCBI Taxonomy" id="1432141"/>
    <lineage>
        <taxon>Eukaryota</taxon>
        <taxon>Fungi</taxon>
        <taxon>Fungi incertae sedis</taxon>
        <taxon>Mucoromycota</taxon>
        <taxon>Glomeromycotina</taxon>
        <taxon>Glomeromycetes</taxon>
        <taxon>Glomerales</taxon>
        <taxon>Glomeraceae</taxon>
        <taxon>Rhizophagus</taxon>
    </lineage>
</organism>
<dbReference type="AlphaFoldDB" id="A0A015I629"/>
<dbReference type="EMBL" id="JEMT01029285">
    <property type="protein sequence ID" value="EXX52522.1"/>
    <property type="molecule type" value="Genomic_DNA"/>
</dbReference>
<accession>A0A015I629</accession>
<evidence type="ECO:0000313" key="1">
    <source>
        <dbReference type="EMBL" id="EXX52522.1"/>
    </source>
</evidence>